<dbReference type="FunFam" id="3.30.830.10:FF:000036">
    <property type="entry name" value="Putative zinc metalloprotease"/>
    <property type="match status" value="1"/>
</dbReference>
<dbReference type="AlphaFoldDB" id="A0A9W7SRG3"/>
<dbReference type="InterPro" id="IPR011249">
    <property type="entry name" value="Metalloenz_LuxS/M16"/>
</dbReference>
<comment type="caution">
    <text evidence="3">The sequence shown here is derived from an EMBL/GenBank/DDBJ whole genome shotgun (WGS) entry which is preliminary data.</text>
</comment>
<reference evidence="3 4" key="2">
    <citation type="journal article" date="2021" name="Curr. Genet.">
        <title>Genetic response to nitrogen starvation in the aggressive Eucalyptus foliar pathogen Teratosphaeria destructans.</title>
        <authorList>
            <person name="Havenga M."/>
            <person name="Wingfield B.D."/>
            <person name="Wingfield M.J."/>
            <person name="Dreyer L.L."/>
            <person name="Roets F."/>
            <person name="Aylward J."/>
        </authorList>
    </citation>
    <scope>NUCLEOTIDE SEQUENCE [LARGE SCALE GENOMIC DNA]</scope>
    <source>
        <strain evidence="3">CMW44962</strain>
    </source>
</reference>
<evidence type="ECO:0000256" key="1">
    <source>
        <dbReference type="SAM" id="MobiDB-lite"/>
    </source>
</evidence>
<dbReference type="Proteomes" id="UP001138500">
    <property type="component" value="Unassembled WGS sequence"/>
</dbReference>
<evidence type="ECO:0000259" key="2">
    <source>
        <dbReference type="Pfam" id="PF05193"/>
    </source>
</evidence>
<feature type="compositionally biased region" description="Acidic residues" evidence="1">
    <location>
        <begin position="1020"/>
        <end position="1050"/>
    </location>
</feature>
<evidence type="ECO:0000313" key="4">
    <source>
        <dbReference type="Proteomes" id="UP001138500"/>
    </source>
</evidence>
<name>A0A9W7SRG3_9PEZI</name>
<accession>A0A9W7SRG3</accession>
<protein>
    <submittedName>
        <fullName evidence="3">Peptidase M16 inactive domain</fullName>
    </submittedName>
</protein>
<dbReference type="PANTHER" id="PTHR43016">
    <property type="entry name" value="PRESEQUENCE PROTEASE"/>
    <property type="match status" value="1"/>
</dbReference>
<dbReference type="GO" id="GO:0046872">
    <property type="term" value="F:metal ion binding"/>
    <property type="evidence" value="ECO:0007669"/>
    <property type="project" value="InterPro"/>
</dbReference>
<organism evidence="3 4">
    <name type="scientific">Teratosphaeria destructans</name>
    <dbReference type="NCBI Taxonomy" id="418781"/>
    <lineage>
        <taxon>Eukaryota</taxon>
        <taxon>Fungi</taxon>
        <taxon>Dikarya</taxon>
        <taxon>Ascomycota</taxon>
        <taxon>Pezizomycotina</taxon>
        <taxon>Dothideomycetes</taxon>
        <taxon>Dothideomycetidae</taxon>
        <taxon>Mycosphaerellales</taxon>
        <taxon>Teratosphaeriaceae</taxon>
        <taxon>Teratosphaeria</taxon>
    </lineage>
</organism>
<feature type="domain" description="Peptidase M16 C-terminal" evidence="2">
    <location>
        <begin position="199"/>
        <end position="384"/>
    </location>
</feature>
<evidence type="ECO:0000313" key="3">
    <source>
        <dbReference type="EMBL" id="KAH9827237.1"/>
    </source>
</evidence>
<dbReference type="SUPFAM" id="SSF63411">
    <property type="entry name" value="LuxS/MPP-like metallohydrolase"/>
    <property type="match status" value="4"/>
</dbReference>
<dbReference type="OrthoDB" id="4953at2759"/>
<proteinExistence type="predicted"/>
<dbReference type="EMBL" id="RIBY02001901">
    <property type="protein sequence ID" value="KAH9827237.1"/>
    <property type="molecule type" value="Genomic_DNA"/>
</dbReference>
<feature type="region of interest" description="Disordered" evidence="1">
    <location>
        <begin position="1010"/>
        <end position="1050"/>
    </location>
</feature>
<keyword evidence="4" id="KW-1185">Reference proteome</keyword>
<dbReference type="FunFam" id="3.30.830.10:FF:000031">
    <property type="entry name" value="Putative zinc metalloprotease"/>
    <property type="match status" value="1"/>
</dbReference>
<dbReference type="InterPro" id="IPR007863">
    <property type="entry name" value="Peptidase_M16_C"/>
</dbReference>
<dbReference type="Pfam" id="PF05193">
    <property type="entry name" value="Peptidase_M16_C"/>
    <property type="match status" value="2"/>
</dbReference>
<dbReference type="PANTHER" id="PTHR43016:SF16">
    <property type="entry name" value="METALLOPROTEASE, PUTATIVE (AFU_ORTHOLOGUE AFUA_4G07610)-RELATED"/>
    <property type="match status" value="1"/>
</dbReference>
<dbReference type="FunFam" id="3.30.830.10:FF:000015">
    <property type="entry name" value="Putative zinc metalloprotease"/>
    <property type="match status" value="1"/>
</dbReference>
<feature type="domain" description="Peptidase M16 C-terminal" evidence="2">
    <location>
        <begin position="744"/>
        <end position="896"/>
    </location>
</feature>
<dbReference type="Gene3D" id="3.30.830.10">
    <property type="entry name" value="Metalloenzyme, LuxS/M16 peptidase-like"/>
    <property type="match status" value="4"/>
</dbReference>
<gene>
    <name evidence="3" type="ORF">Tdes44962_MAKER03048</name>
</gene>
<sequence>MPAATGKKPHFKTVQEVPLDYAPIKITQYESTRTGMRVAVVDQKGPKVNGYFALATEIHDDSGAPHTLEHLCFMGSKAYHYKGLLDKLATRQYSTTNAWTGTDQTAYILETAGWEAFANMLPVYLDHLLVPTLNDAGCYTEVHHVDGSGHDAGVVYSEMQGLQNKPEELMDLALKRAMYPEGNGFRYETGGMMEQLRILTAERIRQFHKEMYQPKNMRLVITGEVDHDELLQVLDEFEGTILSDVPSLDAPFDRPWINTGHADPIKDTLVQKVLFPEEDESMGEIIIGYLGPKYDDHKSNDAIAVLLSYLCASSISVLENTLVEKEQLCSAVYWQAEFRPEAQVTFNLSAVETDKLESVERRFIELLRETAAKPLDMAYMHDSIKRLRRQIIAKCENAGDFFSTTIIEDHLFGRRSGEDLLEIQTLKGFDDLLEWTDLQWRDFLKKWFVDANHISILGVPSMELSKKITNEEKARVKDQQERLGEAGLKKLAEKLKQAQDENDAPIPDSLLEQYPIPAAESIHFISTTSARGGSARRGNITDDAIQKIIDADDNGSPLFFHFEHIPSNFVRVKVTMCTGSVPVHLKPLLSLYLSNFFATPVQRDGKHLEFEDVVLELEKETVAYHIGRDYPNGEMVAMSLTTEPERYEVIISWLRTMFFDAVHDPARLYASLTKILADIPDNKRSGEAMAATVLSMIQSEPASSIRAQATLSRALYLRRIRKMLKDDPEAVVGKFAALCKALHRPENFRVYVAADLEKLEKPVSTWQTLIDDLDTSKPLRPLDSRRDLLSAVGKNPGHTAYIVPIASIDSSFACLAVKGPDSYDHPDLPALLVAETYMDAVEGPLWRAVRGTGLAYGTSWGHGIETGLLSFKVFRSPDAHKAWAASKEQVEGLASGKIAFEKLMLEGAISEIVLNMASEQPNMAAAADMSFVNQVIRGIDKDYNHQMLVKVRHVTEEQVKKVMVKYMIPAFKPESSNLVVTCSQLMVENLEKKFREAGFEPKVGNLEYFQDDYGLKAPEGEDEQEDDDEEDAEEEGDEEAMDTPESDEEA</sequence>
<reference evidence="3 4" key="1">
    <citation type="journal article" date="2018" name="IMA Fungus">
        <title>IMA Genome-F 10: Nine draft genome sequences of Claviceps purpurea s.lat., including C. arundinis, C. humidiphila, and C. cf. spartinae, pseudomolecules for the pitch canker pathogen Fusarium circinatum, draft genome of Davidsoniella eucalypti, Grosmannia galeiformis, Quambalaria eucalypti, and Teratosphaeria destructans.</title>
        <authorList>
            <person name="Wingfield B.D."/>
            <person name="Liu M."/>
            <person name="Nguyen H.D."/>
            <person name="Lane F.A."/>
            <person name="Morgan S.W."/>
            <person name="De Vos L."/>
            <person name="Wilken P.M."/>
            <person name="Duong T.A."/>
            <person name="Aylward J."/>
            <person name="Coetzee M.P."/>
            <person name="Dadej K."/>
            <person name="De Beer Z.W."/>
            <person name="Findlay W."/>
            <person name="Havenga M."/>
            <person name="Kolarik M."/>
            <person name="Menzies J.G."/>
            <person name="Naidoo K."/>
            <person name="Pochopski O."/>
            <person name="Shoukouhi P."/>
            <person name="Santana Q.C."/>
            <person name="Seifert K.A."/>
            <person name="Soal N."/>
            <person name="Steenkamp E.T."/>
            <person name="Tatham C.T."/>
            <person name="van der Nest M.A."/>
            <person name="Wingfield M.J."/>
        </authorList>
    </citation>
    <scope>NUCLEOTIDE SEQUENCE [LARGE SCALE GENOMIC DNA]</scope>
    <source>
        <strain evidence="3">CMW44962</strain>
    </source>
</reference>